<dbReference type="EC" id="4.2.1.1" evidence="3"/>
<sequence length="172" mass="18491">MGVIDAAFSANATLANEYDARRGRAPAPRLAIVTCADSRLTGVLPLLGVAADDADVIRNAGGIINEDSVRSLAVSTHVLGVKEIMIIGHTNCALQTFTDDDLASRLPERRPAEHPEPRFSTFTDLEENVRKQVNLACSHPWLPGDVAIRGFILDVKSGRLREVSPARNSVPA</sequence>
<evidence type="ECO:0000313" key="9">
    <source>
        <dbReference type="Proteomes" id="UP001501570"/>
    </source>
</evidence>
<dbReference type="CDD" id="cd03379">
    <property type="entry name" value="beta_CA_cladeD"/>
    <property type="match status" value="1"/>
</dbReference>
<evidence type="ECO:0000256" key="3">
    <source>
        <dbReference type="ARBA" id="ARBA00012925"/>
    </source>
</evidence>
<protein>
    <recommendedName>
        <fullName evidence="3">carbonic anhydrase</fullName>
        <ecNumber evidence="3">4.2.1.1</ecNumber>
    </recommendedName>
</protein>
<comment type="function">
    <text evidence="6">Catalyzes the reversible hydration of carbon dioxide to form bicarbonate.</text>
</comment>
<dbReference type="RefSeq" id="WP_345634116.1">
    <property type="nucleotide sequence ID" value="NZ_BAABJQ010000018.1"/>
</dbReference>
<dbReference type="PANTHER" id="PTHR43175:SF3">
    <property type="entry name" value="CARBON DISULFIDE HYDROLASE"/>
    <property type="match status" value="1"/>
</dbReference>
<name>A0ABP9SB55_9ACTN</name>
<dbReference type="Proteomes" id="UP001501570">
    <property type="component" value="Unassembled WGS sequence"/>
</dbReference>
<evidence type="ECO:0000256" key="5">
    <source>
        <dbReference type="ARBA" id="ARBA00022833"/>
    </source>
</evidence>
<evidence type="ECO:0000313" key="8">
    <source>
        <dbReference type="EMBL" id="GAA5192888.1"/>
    </source>
</evidence>
<evidence type="ECO:0000256" key="4">
    <source>
        <dbReference type="ARBA" id="ARBA00022723"/>
    </source>
</evidence>
<keyword evidence="9" id="KW-1185">Reference proteome</keyword>
<comment type="catalytic activity">
    <reaction evidence="7">
        <text>hydrogencarbonate + H(+) = CO2 + H2O</text>
        <dbReference type="Rhea" id="RHEA:10748"/>
        <dbReference type="ChEBI" id="CHEBI:15377"/>
        <dbReference type="ChEBI" id="CHEBI:15378"/>
        <dbReference type="ChEBI" id="CHEBI:16526"/>
        <dbReference type="ChEBI" id="CHEBI:17544"/>
        <dbReference type="EC" id="4.2.1.1"/>
    </reaction>
</comment>
<dbReference type="InterPro" id="IPR001765">
    <property type="entry name" value="Carbonic_anhydrase"/>
</dbReference>
<dbReference type="InterPro" id="IPR036874">
    <property type="entry name" value="Carbonic_anhydrase_sf"/>
</dbReference>
<evidence type="ECO:0000256" key="2">
    <source>
        <dbReference type="ARBA" id="ARBA00006217"/>
    </source>
</evidence>
<dbReference type="EMBL" id="BAABJQ010000018">
    <property type="protein sequence ID" value="GAA5192888.1"/>
    <property type="molecule type" value="Genomic_DNA"/>
</dbReference>
<comment type="cofactor">
    <cofactor evidence="1">
        <name>Zn(2+)</name>
        <dbReference type="ChEBI" id="CHEBI:29105"/>
    </cofactor>
</comment>
<dbReference type="SUPFAM" id="SSF53056">
    <property type="entry name" value="beta-carbonic anhydrase, cab"/>
    <property type="match status" value="1"/>
</dbReference>
<dbReference type="PANTHER" id="PTHR43175">
    <property type="entry name" value="CARBONIC ANHYDRASE"/>
    <property type="match status" value="1"/>
</dbReference>
<dbReference type="SMART" id="SM00947">
    <property type="entry name" value="Pro_CA"/>
    <property type="match status" value="1"/>
</dbReference>
<keyword evidence="5" id="KW-0862">Zinc</keyword>
<dbReference type="Pfam" id="PF00484">
    <property type="entry name" value="Pro_CA"/>
    <property type="match status" value="1"/>
</dbReference>
<accession>A0ABP9SB55</accession>
<evidence type="ECO:0000256" key="7">
    <source>
        <dbReference type="ARBA" id="ARBA00048348"/>
    </source>
</evidence>
<organism evidence="8 9">
    <name type="scientific">Rugosimonospora acidiphila</name>
    <dbReference type="NCBI Taxonomy" id="556531"/>
    <lineage>
        <taxon>Bacteria</taxon>
        <taxon>Bacillati</taxon>
        <taxon>Actinomycetota</taxon>
        <taxon>Actinomycetes</taxon>
        <taxon>Micromonosporales</taxon>
        <taxon>Micromonosporaceae</taxon>
        <taxon>Rugosimonospora</taxon>
    </lineage>
</organism>
<dbReference type="Gene3D" id="3.40.1050.10">
    <property type="entry name" value="Carbonic anhydrase"/>
    <property type="match status" value="1"/>
</dbReference>
<evidence type="ECO:0000256" key="6">
    <source>
        <dbReference type="ARBA" id="ARBA00024993"/>
    </source>
</evidence>
<comment type="caution">
    <text evidence="8">The sequence shown here is derived from an EMBL/GenBank/DDBJ whole genome shotgun (WGS) entry which is preliminary data.</text>
</comment>
<gene>
    <name evidence="8" type="ORF">GCM10023322_53460</name>
</gene>
<evidence type="ECO:0000256" key="1">
    <source>
        <dbReference type="ARBA" id="ARBA00001947"/>
    </source>
</evidence>
<keyword evidence="4" id="KW-0479">Metal-binding</keyword>
<comment type="similarity">
    <text evidence="2">Belongs to the beta-class carbonic anhydrase family.</text>
</comment>
<reference evidence="9" key="1">
    <citation type="journal article" date="2019" name="Int. J. Syst. Evol. Microbiol.">
        <title>The Global Catalogue of Microorganisms (GCM) 10K type strain sequencing project: providing services to taxonomists for standard genome sequencing and annotation.</title>
        <authorList>
            <consortium name="The Broad Institute Genomics Platform"/>
            <consortium name="The Broad Institute Genome Sequencing Center for Infectious Disease"/>
            <person name="Wu L."/>
            <person name="Ma J."/>
        </authorList>
    </citation>
    <scope>NUCLEOTIDE SEQUENCE [LARGE SCALE GENOMIC DNA]</scope>
    <source>
        <strain evidence="9">JCM 18304</strain>
    </source>
</reference>
<proteinExistence type="inferred from homology"/>